<dbReference type="Proteomes" id="UP000461768">
    <property type="component" value="Unassembled WGS sequence"/>
</dbReference>
<gene>
    <name evidence="2" type="ORF">F7O84_02000</name>
</gene>
<accession>A0A7V7QNP6</accession>
<dbReference type="RefSeq" id="WP_151141298.1">
    <property type="nucleotide sequence ID" value="NZ_WAGX01000003.1"/>
</dbReference>
<sequence length="130" mass="14888">METFYYGGIEDSLFTIIPIIIVIGFVLVFGLIAFRLVQGALQWKANNDSPVLTVEATLVTKRDEIHRHQSTDDQLMSSTYSNYYATFQVESGDRIEFQVNGKEYGLLVEKDFGKLTFQGTRYLGFERINK</sequence>
<evidence type="ECO:0000313" key="2">
    <source>
        <dbReference type="EMBL" id="KAB1440624.1"/>
    </source>
</evidence>
<protein>
    <submittedName>
        <fullName evidence="2">DUF2500 domain-containing protein</fullName>
    </submittedName>
</protein>
<keyword evidence="3" id="KW-1185">Reference proteome</keyword>
<dbReference type="Gene3D" id="2.40.50.660">
    <property type="match status" value="1"/>
</dbReference>
<feature type="transmembrane region" description="Helical" evidence="1">
    <location>
        <begin position="12"/>
        <end position="34"/>
    </location>
</feature>
<reference evidence="2 3" key="1">
    <citation type="submission" date="2019-09" db="EMBL/GenBank/DDBJ databases">
        <authorList>
            <person name="Valk L.C."/>
        </authorList>
    </citation>
    <scope>NUCLEOTIDE SEQUENCE [LARGE SCALE GENOMIC DNA]</scope>
    <source>
        <strain evidence="2">GalUA</strain>
    </source>
</reference>
<evidence type="ECO:0000313" key="3">
    <source>
        <dbReference type="Proteomes" id="UP000461768"/>
    </source>
</evidence>
<dbReference type="AlphaFoldDB" id="A0A7V7QNP6"/>
<dbReference type="OrthoDB" id="282886at2"/>
<dbReference type="InterPro" id="IPR019635">
    <property type="entry name" value="DUF2500"/>
</dbReference>
<organism evidence="2 3">
    <name type="scientific">Candidatus Galacturonatibacter soehngenii</name>
    <dbReference type="NCBI Taxonomy" id="2307010"/>
    <lineage>
        <taxon>Bacteria</taxon>
        <taxon>Bacillati</taxon>
        <taxon>Bacillota</taxon>
        <taxon>Clostridia</taxon>
        <taxon>Lachnospirales</taxon>
        <taxon>Lachnospiraceae</taxon>
        <taxon>Candidatus Galacturonatibacter</taxon>
    </lineage>
</organism>
<keyword evidence="1" id="KW-0812">Transmembrane</keyword>
<dbReference type="EMBL" id="WAGX01000003">
    <property type="protein sequence ID" value="KAB1440624.1"/>
    <property type="molecule type" value="Genomic_DNA"/>
</dbReference>
<keyword evidence="1" id="KW-1133">Transmembrane helix</keyword>
<dbReference type="Pfam" id="PF10694">
    <property type="entry name" value="DUF2500"/>
    <property type="match status" value="1"/>
</dbReference>
<comment type="caution">
    <text evidence="2">The sequence shown here is derived from an EMBL/GenBank/DDBJ whole genome shotgun (WGS) entry which is preliminary data.</text>
</comment>
<reference evidence="2 3" key="2">
    <citation type="submission" date="2020-02" db="EMBL/GenBank/DDBJ databases">
        <title>Candidatus Galacturonibacter soehngenii shows hetero-acetogenic catabolism of galacturonic acid but lacks a canonical carbon monoxide dehydrogenase/acetyl-CoA synthase complex.</title>
        <authorList>
            <person name="Diender M."/>
            <person name="Stouten G.R."/>
            <person name="Petersen J.F."/>
            <person name="Nielsen P.H."/>
            <person name="Dueholm M.S."/>
            <person name="Pronk J.T."/>
            <person name="Van Loosdrecht M.C.M."/>
        </authorList>
    </citation>
    <scope>NUCLEOTIDE SEQUENCE [LARGE SCALE GENOMIC DNA]</scope>
    <source>
        <strain evidence="2">GalUA</strain>
    </source>
</reference>
<proteinExistence type="predicted"/>
<keyword evidence="1" id="KW-0472">Membrane</keyword>
<name>A0A7V7QNP6_9FIRM</name>
<evidence type="ECO:0000256" key="1">
    <source>
        <dbReference type="SAM" id="Phobius"/>
    </source>
</evidence>